<dbReference type="EMBL" id="VSRR010079318">
    <property type="protein sequence ID" value="MPC88909.1"/>
    <property type="molecule type" value="Genomic_DNA"/>
</dbReference>
<sequence>MSAQCRNSSCNLNPGTVEVMHPVPHNLTLSYLSPSKSLTPSEVGQQREQETEIFTLYRKLIES</sequence>
<evidence type="ECO:0000313" key="2">
    <source>
        <dbReference type="Proteomes" id="UP000324222"/>
    </source>
</evidence>
<proteinExistence type="predicted"/>
<organism evidence="1 2">
    <name type="scientific">Portunus trituberculatus</name>
    <name type="common">Swimming crab</name>
    <name type="synonym">Neptunus trituberculatus</name>
    <dbReference type="NCBI Taxonomy" id="210409"/>
    <lineage>
        <taxon>Eukaryota</taxon>
        <taxon>Metazoa</taxon>
        <taxon>Ecdysozoa</taxon>
        <taxon>Arthropoda</taxon>
        <taxon>Crustacea</taxon>
        <taxon>Multicrustacea</taxon>
        <taxon>Malacostraca</taxon>
        <taxon>Eumalacostraca</taxon>
        <taxon>Eucarida</taxon>
        <taxon>Decapoda</taxon>
        <taxon>Pleocyemata</taxon>
        <taxon>Brachyura</taxon>
        <taxon>Eubrachyura</taxon>
        <taxon>Portunoidea</taxon>
        <taxon>Portunidae</taxon>
        <taxon>Portuninae</taxon>
        <taxon>Portunus</taxon>
    </lineage>
</organism>
<reference evidence="1 2" key="1">
    <citation type="submission" date="2019-05" db="EMBL/GenBank/DDBJ databases">
        <title>Another draft genome of Portunus trituberculatus and its Hox gene families provides insights of decapod evolution.</title>
        <authorList>
            <person name="Jeong J.-H."/>
            <person name="Song I."/>
            <person name="Kim S."/>
            <person name="Choi T."/>
            <person name="Kim D."/>
            <person name="Ryu S."/>
            <person name="Kim W."/>
        </authorList>
    </citation>
    <scope>NUCLEOTIDE SEQUENCE [LARGE SCALE GENOMIC DNA]</scope>
    <source>
        <tissue evidence="1">Muscle</tissue>
    </source>
</reference>
<dbReference type="Proteomes" id="UP000324222">
    <property type="component" value="Unassembled WGS sequence"/>
</dbReference>
<evidence type="ECO:0000313" key="1">
    <source>
        <dbReference type="EMBL" id="MPC88909.1"/>
    </source>
</evidence>
<protein>
    <submittedName>
        <fullName evidence="1">Uncharacterized protein</fullName>
    </submittedName>
</protein>
<name>A0A5B7J2P0_PORTR</name>
<keyword evidence="2" id="KW-1185">Reference proteome</keyword>
<accession>A0A5B7J2P0</accession>
<gene>
    <name evidence="1" type="ORF">E2C01_083833</name>
</gene>
<comment type="caution">
    <text evidence="1">The sequence shown here is derived from an EMBL/GenBank/DDBJ whole genome shotgun (WGS) entry which is preliminary data.</text>
</comment>
<dbReference type="AlphaFoldDB" id="A0A5B7J2P0"/>